<evidence type="ECO:0000313" key="2">
    <source>
        <dbReference type="EMBL" id="ORW99998.1"/>
    </source>
</evidence>
<dbReference type="EMBL" id="LQPY01000037">
    <property type="protein sequence ID" value="ORW99998.1"/>
    <property type="molecule type" value="Genomic_DNA"/>
</dbReference>
<dbReference type="Proteomes" id="UP000193710">
    <property type="component" value="Unassembled WGS sequence"/>
</dbReference>
<sequence>MSDYGPPGDPTVVTDTAGDRPLPRATASTPDLSQTIVYVFGRPASALRDCRRAPKWVDDSHNCQL</sequence>
<comment type="caution">
    <text evidence="2">The sequence shown here is derived from an EMBL/GenBank/DDBJ whole genome shotgun (WGS) entry which is preliminary data.</text>
</comment>
<organism evidence="2 3">
    <name type="scientific">Mycobacterium triplex</name>
    <dbReference type="NCBI Taxonomy" id="47839"/>
    <lineage>
        <taxon>Bacteria</taxon>
        <taxon>Bacillati</taxon>
        <taxon>Actinomycetota</taxon>
        <taxon>Actinomycetes</taxon>
        <taxon>Mycobacteriales</taxon>
        <taxon>Mycobacteriaceae</taxon>
        <taxon>Mycobacterium</taxon>
        <taxon>Mycobacterium simiae complex</taxon>
    </lineage>
</organism>
<evidence type="ECO:0000256" key="1">
    <source>
        <dbReference type="SAM" id="MobiDB-lite"/>
    </source>
</evidence>
<accession>A0ABX3VXB6</accession>
<reference evidence="2 3" key="1">
    <citation type="submission" date="2016-01" db="EMBL/GenBank/DDBJ databases">
        <title>The new phylogeny of the genus Mycobacterium.</title>
        <authorList>
            <person name="Tarcisio F."/>
            <person name="Conor M."/>
            <person name="Antonella G."/>
            <person name="Elisabetta G."/>
            <person name="Giulia F.S."/>
            <person name="Sara T."/>
            <person name="Anna F."/>
            <person name="Clotilde B."/>
            <person name="Roberto B."/>
            <person name="Veronica D.S."/>
            <person name="Fabio R."/>
            <person name="Monica P."/>
            <person name="Olivier J."/>
            <person name="Enrico T."/>
            <person name="Nicola S."/>
        </authorList>
    </citation>
    <scope>NUCLEOTIDE SEQUENCE [LARGE SCALE GENOMIC DNA]</scope>
    <source>
        <strain evidence="2 3">DSM 44626</strain>
    </source>
</reference>
<proteinExistence type="predicted"/>
<keyword evidence="3" id="KW-1185">Reference proteome</keyword>
<name>A0ABX3VXB6_9MYCO</name>
<feature type="region of interest" description="Disordered" evidence="1">
    <location>
        <begin position="1"/>
        <end position="28"/>
    </location>
</feature>
<protein>
    <submittedName>
        <fullName evidence="2">Uncharacterized protein</fullName>
    </submittedName>
</protein>
<evidence type="ECO:0000313" key="3">
    <source>
        <dbReference type="Proteomes" id="UP000193710"/>
    </source>
</evidence>
<gene>
    <name evidence="2" type="ORF">AWC29_26980</name>
</gene>